<evidence type="ECO:0000256" key="12">
    <source>
        <dbReference type="ARBA" id="ARBA00025198"/>
    </source>
</evidence>
<dbReference type="STRING" id="1837282.A6F49_06250"/>
<dbReference type="InterPro" id="IPR005864">
    <property type="entry name" value="ATP_synth_F0_bsu_bac"/>
</dbReference>
<dbReference type="GO" id="GO:0046961">
    <property type="term" value="F:proton-transporting ATPase activity, rotational mechanism"/>
    <property type="evidence" value="ECO:0007669"/>
    <property type="project" value="TreeGrafter"/>
</dbReference>
<comment type="function">
    <text evidence="12 14">F(1)F(0) ATP synthase produces ATP from ADP in the presence of a proton or sodium gradient. F-type ATPases consist of two structural domains, F(1) containing the extramembraneous catalytic core and F(0) containing the membrane proton channel, linked together by a central stalk and a peripheral stalk. During catalysis, ATP synthesis in the catalytic domain of F(1) is coupled via a rotary mechanism of the central stalk subunits to proton translocation.</text>
</comment>
<dbReference type="Proteomes" id="UP000078292">
    <property type="component" value="Unassembled WGS sequence"/>
</dbReference>
<keyword evidence="7 14" id="KW-0375">Hydrogen ion transport</keyword>
<comment type="subcellular location">
    <subcellularLocation>
        <location evidence="1 14">Cell membrane</location>
        <topology evidence="1 14">Single-pass membrane protein</topology>
    </subcellularLocation>
</comment>
<evidence type="ECO:0000256" key="11">
    <source>
        <dbReference type="ARBA" id="ARBA00023310"/>
    </source>
</evidence>
<evidence type="ECO:0000256" key="2">
    <source>
        <dbReference type="ARBA" id="ARBA00005513"/>
    </source>
</evidence>
<proteinExistence type="inferred from homology"/>
<dbReference type="OrthoDB" id="5243563at2"/>
<keyword evidence="19" id="KW-1185">Reference proteome</keyword>
<feature type="transmembrane region" description="Helical" evidence="14">
    <location>
        <begin position="24"/>
        <end position="46"/>
    </location>
</feature>
<name>A0A1B7M1S2_9MICC</name>
<evidence type="ECO:0000256" key="16">
    <source>
        <dbReference type="SAM" id="Coils"/>
    </source>
</evidence>
<evidence type="ECO:0000256" key="14">
    <source>
        <dbReference type="HAMAP-Rule" id="MF_01398"/>
    </source>
</evidence>
<evidence type="ECO:0000256" key="1">
    <source>
        <dbReference type="ARBA" id="ARBA00004162"/>
    </source>
</evidence>
<reference evidence="17" key="2">
    <citation type="journal article" date="2021" name="PeerJ">
        <title>Extensive microbial diversity within the chicken gut microbiome revealed by metagenomics and culture.</title>
        <authorList>
            <person name="Gilroy R."/>
            <person name="Ravi A."/>
            <person name="Getino M."/>
            <person name="Pursley I."/>
            <person name="Horton D.L."/>
            <person name="Alikhan N.F."/>
            <person name="Baker D."/>
            <person name="Gharbi K."/>
            <person name="Hall N."/>
            <person name="Watson M."/>
            <person name="Adriaenssens E.M."/>
            <person name="Foster-Nyarko E."/>
            <person name="Jarju S."/>
            <person name="Secka A."/>
            <person name="Antonio M."/>
            <person name="Oren A."/>
            <person name="Chaudhuri R.R."/>
            <person name="La Ragione R."/>
            <person name="Hildebrand F."/>
            <person name="Pallen M.J."/>
        </authorList>
    </citation>
    <scope>NUCLEOTIDE SEQUENCE</scope>
    <source>
        <strain evidence="17">ChiHjej13B12-14962</strain>
    </source>
</reference>
<keyword evidence="6 14" id="KW-0812">Transmembrane</keyword>
<dbReference type="EMBL" id="LXEY01000011">
    <property type="protein sequence ID" value="OAV62542.1"/>
    <property type="molecule type" value="Genomic_DNA"/>
</dbReference>
<keyword evidence="5 14" id="KW-0138">CF(0)</keyword>
<evidence type="ECO:0000256" key="6">
    <source>
        <dbReference type="ARBA" id="ARBA00022692"/>
    </source>
</evidence>
<gene>
    <name evidence="14" type="primary">atpF</name>
    <name evidence="18" type="ORF">A6F49_06250</name>
    <name evidence="17" type="ORF">K8V32_06770</name>
</gene>
<keyword evidence="16" id="KW-0175">Coiled coil</keyword>
<dbReference type="RefSeq" id="WP_043057010.1">
    <property type="nucleotide sequence ID" value="NZ_DYXC01000072.1"/>
</dbReference>
<dbReference type="NCBIfam" id="TIGR01144">
    <property type="entry name" value="ATP_synt_b"/>
    <property type="match status" value="1"/>
</dbReference>
<evidence type="ECO:0000256" key="3">
    <source>
        <dbReference type="ARBA" id="ARBA00022448"/>
    </source>
</evidence>
<keyword evidence="10 14" id="KW-0472">Membrane</keyword>
<reference evidence="18 19" key="1">
    <citation type="submission" date="2016-04" db="EMBL/GenBank/DDBJ databases">
        <title>First whole genome shotgun sequence of the bacterium Enteractinococcus sp. strain UASWS1574.</title>
        <authorList>
            <person name="Crovadore J."/>
            <person name="Chablais R."/>
            <person name="Lefort F."/>
        </authorList>
    </citation>
    <scope>NUCLEOTIDE SEQUENCE [LARGE SCALE GENOMIC DNA]</scope>
    <source>
        <strain evidence="18 19">UASWS1574</strain>
    </source>
</reference>
<keyword evidence="4 14" id="KW-1003">Cell membrane</keyword>
<dbReference type="Gene3D" id="1.20.5.620">
    <property type="entry name" value="F1F0 ATP synthase subunit B, membrane domain"/>
    <property type="match status" value="1"/>
</dbReference>
<comment type="similarity">
    <text evidence="2 14 15">Belongs to the ATPase B chain family.</text>
</comment>
<dbReference type="AlphaFoldDB" id="A0A1B7M1S2"/>
<evidence type="ECO:0000256" key="9">
    <source>
        <dbReference type="ARBA" id="ARBA00023065"/>
    </source>
</evidence>
<evidence type="ECO:0000313" key="19">
    <source>
        <dbReference type="Proteomes" id="UP000078292"/>
    </source>
</evidence>
<evidence type="ECO:0000313" key="17">
    <source>
        <dbReference type="EMBL" id="HJF14496.1"/>
    </source>
</evidence>
<dbReference type="NCBIfam" id="NF004412">
    <property type="entry name" value="PRK05759.1-3"/>
    <property type="match status" value="1"/>
</dbReference>
<dbReference type="EMBL" id="DYXC01000072">
    <property type="protein sequence ID" value="HJF14496.1"/>
    <property type="molecule type" value="Genomic_DNA"/>
</dbReference>
<dbReference type="SUPFAM" id="SSF81573">
    <property type="entry name" value="F1F0 ATP synthase subunit B, membrane domain"/>
    <property type="match status" value="1"/>
</dbReference>
<dbReference type="InterPro" id="IPR028987">
    <property type="entry name" value="ATP_synth_B-like_membr_sf"/>
</dbReference>
<dbReference type="PANTHER" id="PTHR33445">
    <property type="entry name" value="ATP SYNTHASE SUBUNIT B', CHLOROPLASTIC"/>
    <property type="match status" value="1"/>
</dbReference>
<protein>
    <recommendedName>
        <fullName evidence="14">ATP synthase subunit b</fullName>
    </recommendedName>
    <alternativeName>
        <fullName evidence="14">ATP synthase F(0) sector subunit b</fullName>
    </alternativeName>
    <alternativeName>
        <fullName evidence="14">ATPase subunit I</fullName>
    </alternativeName>
    <alternativeName>
        <fullName evidence="14">F-type ATPase subunit b</fullName>
        <shortName evidence="14">F-ATPase subunit b</shortName>
    </alternativeName>
</protein>
<evidence type="ECO:0000256" key="8">
    <source>
        <dbReference type="ARBA" id="ARBA00022989"/>
    </source>
</evidence>
<evidence type="ECO:0000313" key="18">
    <source>
        <dbReference type="EMBL" id="OAV62542.1"/>
    </source>
</evidence>
<evidence type="ECO:0000256" key="7">
    <source>
        <dbReference type="ARBA" id="ARBA00022781"/>
    </source>
</evidence>
<dbReference type="GO" id="GO:0046933">
    <property type="term" value="F:proton-transporting ATP synthase activity, rotational mechanism"/>
    <property type="evidence" value="ECO:0007669"/>
    <property type="project" value="UniProtKB-UniRule"/>
</dbReference>
<comment type="caution">
    <text evidence="18">The sequence shown here is derived from an EMBL/GenBank/DDBJ whole genome shotgun (WGS) entry which is preliminary data.</text>
</comment>
<evidence type="ECO:0000256" key="15">
    <source>
        <dbReference type="RuleBase" id="RU003848"/>
    </source>
</evidence>
<sequence length="191" mass="20688">MINSMTIMAAAAEQEQANPLIPNIWEIVVTSVGFLVLLFIVIKFVVPAMEKSYVERRDAIEGGLERAQAAQAEAAQLKNNYEQLLQEARTEASQIREQARTEAAQIVTEARQNASAEASRISEQASVQIAAERQQAVAALRTEVGTLATSLASKIVGEALDDDARSQRVVDRFLADLEKEQASTTSAGATE</sequence>
<accession>A0A1B7M1S2</accession>
<reference evidence="17" key="3">
    <citation type="submission" date="2021-09" db="EMBL/GenBank/DDBJ databases">
        <authorList>
            <person name="Gilroy R."/>
        </authorList>
    </citation>
    <scope>NUCLEOTIDE SEQUENCE</scope>
    <source>
        <strain evidence="17">ChiHjej13B12-14962</strain>
    </source>
</reference>
<feature type="coiled-coil region" evidence="16">
    <location>
        <begin position="60"/>
        <end position="105"/>
    </location>
</feature>
<comment type="function">
    <text evidence="14">Component of the F(0) channel, it forms part of the peripheral stalk, linking F(1) to F(0).</text>
</comment>
<evidence type="ECO:0000256" key="5">
    <source>
        <dbReference type="ARBA" id="ARBA00022547"/>
    </source>
</evidence>
<dbReference type="InterPro" id="IPR050059">
    <property type="entry name" value="ATP_synthase_B_chain"/>
</dbReference>
<evidence type="ECO:0000256" key="13">
    <source>
        <dbReference type="ARBA" id="ARBA00025830"/>
    </source>
</evidence>
<evidence type="ECO:0000256" key="4">
    <source>
        <dbReference type="ARBA" id="ARBA00022475"/>
    </source>
</evidence>
<dbReference type="HAMAP" id="MF_01398">
    <property type="entry name" value="ATP_synth_b_bprime"/>
    <property type="match status" value="1"/>
</dbReference>
<dbReference type="Pfam" id="PF00430">
    <property type="entry name" value="ATP-synt_B"/>
    <property type="match status" value="1"/>
</dbReference>
<evidence type="ECO:0000256" key="10">
    <source>
        <dbReference type="ARBA" id="ARBA00023136"/>
    </source>
</evidence>
<keyword evidence="3 14" id="KW-0813">Transport</keyword>
<keyword evidence="9 14" id="KW-0406">Ion transport</keyword>
<keyword evidence="8 14" id="KW-1133">Transmembrane helix</keyword>
<dbReference type="PANTHER" id="PTHR33445:SF1">
    <property type="entry name" value="ATP SYNTHASE SUBUNIT B"/>
    <property type="match status" value="1"/>
</dbReference>
<dbReference type="Proteomes" id="UP000703315">
    <property type="component" value="Unassembled WGS sequence"/>
</dbReference>
<keyword evidence="11 14" id="KW-0066">ATP synthesis</keyword>
<dbReference type="CDD" id="cd06503">
    <property type="entry name" value="ATP-synt_Fo_b"/>
    <property type="match status" value="1"/>
</dbReference>
<dbReference type="InterPro" id="IPR002146">
    <property type="entry name" value="ATP_synth_b/b'su_bac/chlpt"/>
</dbReference>
<dbReference type="GO" id="GO:0005886">
    <property type="term" value="C:plasma membrane"/>
    <property type="evidence" value="ECO:0007669"/>
    <property type="project" value="UniProtKB-SubCell"/>
</dbReference>
<organism evidence="18 19">
    <name type="scientific">Enteractinococcus helveticum</name>
    <dbReference type="NCBI Taxonomy" id="1837282"/>
    <lineage>
        <taxon>Bacteria</taxon>
        <taxon>Bacillati</taxon>
        <taxon>Actinomycetota</taxon>
        <taxon>Actinomycetes</taxon>
        <taxon>Micrococcales</taxon>
        <taxon>Micrococcaceae</taxon>
    </lineage>
</organism>
<dbReference type="GO" id="GO:0045259">
    <property type="term" value="C:proton-transporting ATP synthase complex"/>
    <property type="evidence" value="ECO:0007669"/>
    <property type="project" value="UniProtKB-KW"/>
</dbReference>
<comment type="subunit">
    <text evidence="13 14">F-type ATPases have 2 components, F(1) - the catalytic core - and F(0) - the membrane proton channel. F(1) has five subunits: alpha(3), beta(3), gamma(1), delta(1), epsilon(1). F(0) has three main subunits: a(1), b(2) and c(10-14). The alpha and beta chains form an alternating ring which encloses part of the gamma chain. F(1) is attached to F(0) by a central stalk formed by the gamma and epsilon chains, while a peripheral stalk is formed by the delta and b chains.</text>
</comment>